<dbReference type="EMBL" id="JACHEJ010000007">
    <property type="protein sequence ID" value="MBB6180888.1"/>
    <property type="molecule type" value="Genomic_DNA"/>
</dbReference>
<dbReference type="Gene3D" id="3.20.20.70">
    <property type="entry name" value="Aldolase class I"/>
    <property type="match status" value="1"/>
</dbReference>
<dbReference type="PRINTS" id="PR00146">
    <property type="entry name" value="DHPICSNTHASE"/>
</dbReference>
<sequence length="301" mass="31567">MTLPLPLFTGLSAFPLTPADVDGHVDAEALQRLLQRIVGSGARSIGLLGSTGTYMYLSRAERRRATEAAIESVGSRLPVIVGVGALRTDEAVAHARDAAAAGADALLLAPVSYTPLTQEEAFQHYQTVAAATDLPLCVYNNPSTTHFNFSQDLIGRLAALPTIQAVKMPLPGNGDFSGEIARLRRIVAPEFAIGYSGDWGAAEALLAGTDSFYSVAGGLFPRPMAALTRAAMAGDESGTARLDAMFSPLWELFKAHGSLRVMYAAANLMGLSSALPPRPLLPLGPDITAKVDAAIAPLRQA</sequence>
<keyword evidence="2 3" id="KW-0456">Lyase</keyword>
<reference evidence="6 7" key="1">
    <citation type="submission" date="2020-08" db="EMBL/GenBank/DDBJ databases">
        <title>Genomic Encyclopedia of Type Strains, Phase IV (KMG-IV): sequencing the most valuable type-strain genomes for metagenomic binning, comparative biology and taxonomic classification.</title>
        <authorList>
            <person name="Goeker M."/>
        </authorList>
    </citation>
    <scope>NUCLEOTIDE SEQUENCE [LARGE SCALE GENOMIC DNA]</scope>
    <source>
        <strain evidence="6 7">DSM 102134</strain>
    </source>
</reference>
<dbReference type="PANTHER" id="PTHR12128">
    <property type="entry name" value="DIHYDRODIPICOLINATE SYNTHASE"/>
    <property type="match status" value="1"/>
</dbReference>
<dbReference type="SMART" id="SM01130">
    <property type="entry name" value="DHDPS"/>
    <property type="match status" value="1"/>
</dbReference>
<dbReference type="GO" id="GO:0008840">
    <property type="term" value="F:4-hydroxy-tetrahydrodipicolinate synthase activity"/>
    <property type="evidence" value="ECO:0007669"/>
    <property type="project" value="UniProtKB-EC"/>
</dbReference>
<evidence type="ECO:0000256" key="5">
    <source>
        <dbReference type="PIRSR" id="PIRSR001365-2"/>
    </source>
</evidence>
<evidence type="ECO:0000256" key="3">
    <source>
        <dbReference type="PIRNR" id="PIRNR001365"/>
    </source>
</evidence>
<proteinExistence type="inferred from homology"/>
<dbReference type="Proteomes" id="UP000535501">
    <property type="component" value="Unassembled WGS sequence"/>
</dbReference>
<feature type="active site" description="Schiff-base intermediate with substrate" evidence="4">
    <location>
        <position position="167"/>
    </location>
</feature>
<evidence type="ECO:0000313" key="7">
    <source>
        <dbReference type="Proteomes" id="UP000535501"/>
    </source>
</evidence>
<name>A0A7X0DDG3_9HYPH</name>
<feature type="active site" description="Proton donor/acceptor" evidence="4">
    <location>
        <position position="139"/>
    </location>
</feature>
<dbReference type="GO" id="GO:0005829">
    <property type="term" value="C:cytosol"/>
    <property type="evidence" value="ECO:0007669"/>
    <property type="project" value="TreeGrafter"/>
</dbReference>
<dbReference type="SUPFAM" id="SSF51569">
    <property type="entry name" value="Aldolase"/>
    <property type="match status" value="1"/>
</dbReference>
<dbReference type="PANTHER" id="PTHR12128:SF66">
    <property type="entry name" value="4-HYDROXY-2-OXOGLUTARATE ALDOLASE, MITOCHONDRIAL"/>
    <property type="match status" value="1"/>
</dbReference>
<organism evidence="6 7">
    <name type="scientific">Pseudorhizobium flavum</name>
    <dbReference type="NCBI Taxonomy" id="1335061"/>
    <lineage>
        <taxon>Bacteria</taxon>
        <taxon>Pseudomonadati</taxon>
        <taxon>Pseudomonadota</taxon>
        <taxon>Alphaproteobacteria</taxon>
        <taxon>Hyphomicrobiales</taxon>
        <taxon>Rhizobiaceae</taxon>
        <taxon>Rhizobium/Agrobacterium group</taxon>
        <taxon>Pseudorhizobium</taxon>
    </lineage>
</organism>
<comment type="similarity">
    <text evidence="1 3">Belongs to the DapA family.</text>
</comment>
<evidence type="ECO:0000256" key="4">
    <source>
        <dbReference type="PIRSR" id="PIRSR001365-1"/>
    </source>
</evidence>
<dbReference type="PIRSF" id="PIRSF001365">
    <property type="entry name" value="DHDPS"/>
    <property type="match status" value="1"/>
</dbReference>
<dbReference type="AlphaFoldDB" id="A0A7X0DDG3"/>
<dbReference type="EC" id="4.3.3.7" evidence="6"/>
<dbReference type="InterPro" id="IPR002220">
    <property type="entry name" value="DapA-like"/>
</dbReference>
<dbReference type="RefSeq" id="WP_077547738.1">
    <property type="nucleotide sequence ID" value="NZ_JACHEJ010000007.1"/>
</dbReference>
<dbReference type="CDD" id="cd00408">
    <property type="entry name" value="DHDPS-like"/>
    <property type="match status" value="1"/>
</dbReference>
<gene>
    <name evidence="6" type="ORF">HNQ75_002871</name>
</gene>
<evidence type="ECO:0000256" key="1">
    <source>
        <dbReference type="ARBA" id="ARBA00007592"/>
    </source>
</evidence>
<accession>A0A7X0DDG3</accession>
<feature type="binding site" evidence="5">
    <location>
        <position position="51"/>
    </location>
    <ligand>
        <name>pyruvate</name>
        <dbReference type="ChEBI" id="CHEBI:15361"/>
    </ligand>
</feature>
<evidence type="ECO:0000256" key="2">
    <source>
        <dbReference type="ARBA" id="ARBA00023239"/>
    </source>
</evidence>
<comment type="caution">
    <text evidence="6">The sequence shown here is derived from an EMBL/GenBank/DDBJ whole genome shotgun (WGS) entry which is preliminary data.</text>
</comment>
<dbReference type="Pfam" id="PF00701">
    <property type="entry name" value="DHDPS"/>
    <property type="match status" value="1"/>
</dbReference>
<dbReference type="InterPro" id="IPR013785">
    <property type="entry name" value="Aldolase_TIM"/>
</dbReference>
<protein>
    <submittedName>
        <fullName evidence="6">4-hydroxy-tetrahydrodipicolinate synthase</fullName>
        <ecNumber evidence="6">4.3.3.7</ecNumber>
    </submittedName>
</protein>
<evidence type="ECO:0000313" key="6">
    <source>
        <dbReference type="EMBL" id="MBB6180888.1"/>
    </source>
</evidence>
<keyword evidence="7" id="KW-1185">Reference proteome</keyword>